<dbReference type="GO" id="GO:0046470">
    <property type="term" value="P:phosphatidylcholine metabolic process"/>
    <property type="evidence" value="ECO:0000318"/>
    <property type="project" value="GO_Central"/>
</dbReference>
<evidence type="ECO:0000256" key="6">
    <source>
        <dbReference type="ARBA" id="ARBA00049039"/>
    </source>
</evidence>
<keyword evidence="4 9" id="KW-1015">Disulfide bond</keyword>
<evidence type="ECO:0000256" key="10">
    <source>
        <dbReference type="RuleBase" id="RU003654"/>
    </source>
</evidence>
<evidence type="ECO:0000313" key="13">
    <source>
        <dbReference type="Ensembl" id="ENSMODP00000006093.3"/>
    </source>
</evidence>
<comment type="cofactor">
    <cofactor evidence="8">
        <name>Ca(2+)</name>
        <dbReference type="ChEBI" id="CHEBI:29108"/>
    </cofactor>
    <text evidence="8">Binds 1 Ca(2+) ion per subunit.</text>
</comment>
<dbReference type="GO" id="GO:0047498">
    <property type="term" value="F:calcium-dependent phospholipase A2 activity"/>
    <property type="evidence" value="ECO:0000318"/>
    <property type="project" value="GO_Central"/>
</dbReference>
<feature type="signal peptide" evidence="11">
    <location>
        <begin position="1"/>
        <end position="17"/>
    </location>
</feature>
<dbReference type="PROSITE" id="PS00118">
    <property type="entry name" value="PA2_HIS"/>
    <property type="match status" value="1"/>
</dbReference>
<feature type="disulfide bond" evidence="9">
    <location>
        <begin position="66"/>
        <end position="121"/>
    </location>
</feature>
<dbReference type="eggNOG" id="KOG4087">
    <property type="taxonomic scope" value="Eukaryota"/>
</dbReference>
<evidence type="ECO:0000259" key="12">
    <source>
        <dbReference type="SMART" id="SM00085"/>
    </source>
</evidence>
<dbReference type="InParanoid" id="F7A6K0"/>
<evidence type="ECO:0000256" key="2">
    <source>
        <dbReference type="ARBA" id="ARBA00007056"/>
    </source>
</evidence>
<dbReference type="Bgee" id="ENSMODG00000004949">
    <property type="expression patterns" value="Expressed in placenta and 18 other cell types or tissues"/>
</dbReference>
<dbReference type="PRINTS" id="PR00389">
    <property type="entry name" value="PHPHLIPASEA2"/>
</dbReference>
<comment type="catalytic activity">
    <reaction evidence="11">
        <text>a 1,2-diacyl-sn-glycero-3-phosphocholine + H2O = a 1-acyl-sn-glycero-3-phosphocholine + a fatty acid + H(+)</text>
        <dbReference type="Rhea" id="RHEA:15801"/>
        <dbReference type="ChEBI" id="CHEBI:15377"/>
        <dbReference type="ChEBI" id="CHEBI:15378"/>
        <dbReference type="ChEBI" id="CHEBI:28868"/>
        <dbReference type="ChEBI" id="CHEBI:57643"/>
        <dbReference type="ChEBI" id="CHEBI:58168"/>
        <dbReference type="EC" id="3.1.1.4"/>
    </reaction>
</comment>
<protein>
    <recommendedName>
        <fullName evidence="11">Phospholipase A2</fullName>
        <ecNumber evidence="11">3.1.1.4</ecNumber>
    </recommendedName>
</protein>
<dbReference type="AlphaFoldDB" id="F7A6K0"/>
<keyword evidence="3 11" id="KW-0964">Secreted</keyword>
<feature type="active site" evidence="7">
    <location>
        <position position="115"/>
    </location>
</feature>
<dbReference type="FunFam" id="1.20.90.10:FF:000001">
    <property type="entry name" value="Basic phospholipase A2 homolog"/>
    <property type="match status" value="1"/>
</dbReference>
<feature type="disulfide bond" evidence="9">
    <location>
        <begin position="82"/>
        <end position="107"/>
    </location>
</feature>
<keyword evidence="8 11" id="KW-0106">Calcium</keyword>
<feature type="binding site" evidence="8">
    <location>
        <position position="54"/>
    </location>
    <ligand>
        <name>Ca(2+)</name>
        <dbReference type="ChEBI" id="CHEBI:29108"/>
    </ligand>
</feature>
<dbReference type="SMART" id="SM00085">
    <property type="entry name" value="PA2c"/>
    <property type="match status" value="1"/>
</dbReference>
<organism evidence="13 14">
    <name type="scientific">Monodelphis domestica</name>
    <name type="common">Gray short-tailed opossum</name>
    <dbReference type="NCBI Taxonomy" id="13616"/>
    <lineage>
        <taxon>Eukaryota</taxon>
        <taxon>Metazoa</taxon>
        <taxon>Chordata</taxon>
        <taxon>Craniata</taxon>
        <taxon>Vertebrata</taxon>
        <taxon>Euteleostomi</taxon>
        <taxon>Mammalia</taxon>
        <taxon>Metatheria</taxon>
        <taxon>Didelphimorphia</taxon>
        <taxon>Didelphidae</taxon>
        <taxon>Monodelphis</taxon>
    </lineage>
</organism>
<dbReference type="SUPFAM" id="SSF48619">
    <property type="entry name" value="Phospholipase A2, PLA2"/>
    <property type="match status" value="1"/>
</dbReference>
<reference evidence="13 14" key="1">
    <citation type="journal article" date="2007" name="Nature">
        <title>Genome of the marsupial Monodelphis domestica reveals innovation in non-coding sequences.</title>
        <authorList>
            <person name="Mikkelsen T.S."/>
            <person name="Wakefield M.J."/>
            <person name="Aken B."/>
            <person name="Amemiya C.T."/>
            <person name="Chang J.L."/>
            <person name="Duke S."/>
            <person name="Garber M."/>
            <person name="Gentles A.J."/>
            <person name="Goodstadt L."/>
            <person name="Heger A."/>
            <person name="Jurka J."/>
            <person name="Kamal M."/>
            <person name="Mauceli E."/>
            <person name="Searle S.M."/>
            <person name="Sharpe T."/>
            <person name="Baker M.L."/>
            <person name="Batzer M.A."/>
            <person name="Benos P.V."/>
            <person name="Belov K."/>
            <person name="Clamp M."/>
            <person name="Cook A."/>
            <person name="Cuff J."/>
            <person name="Das R."/>
            <person name="Davidow L."/>
            <person name="Deakin J.E."/>
            <person name="Fazzari M.J."/>
            <person name="Glass J.L."/>
            <person name="Grabherr M."/>
            <person name="Greally J.M."/>
            <person name="Gu W."/>
            <person name="Hore T.A."/>
            <person name="Huttley G.A."/>
            <person name="Kleber M."/>
            <person name="Jirtle R.L."/>
            <person name="Koina E."/>
            <person name="Lee J.T."/>
            <person name="Mahony S."/>
            <person name="Marra M.A."/>
            <person name="Miller R.D."/>
            <person name="Nicholls R.D."/>
            <person name="Oda M."/>
            <person name="Papenfuss A.T."/>
            <person name="Parra Z.E."/>
            <person name="Pollock D.D."/>
            <person name="Ray D.A."/>
            <person name="Schein J.E."/>
            <person name="Speed T.P."/>
            <person name="Thompson K."/>
            <person name="VandeBerg J.L."/>
            <person name="Wade C.M."/>
            <person name="Walker J.A."/>
            <person name="Waters P.D."/>
            <person name="Webber C."/>
            <person name="Weidman J.R."/>
            <person name="Xie X."/>
            <person name="Zody M.C."/>
            <person name="Baldwin J."/>
            <person name="Abdouelleil A."/>
            <person name="Abdulkadir J."/>
            <person name="Abebe A."/>
            <person name="Abera B."/>
            <person name="Abreu J."/>
            <person name="Acer S.C."/>
            <person name="Aftuck L."/>
            <person name="Alexander A."/>
            <person name="An P."/>
            <person name="Anderson E."/>
            <person name="Anderson S."/>
            <person name="Arachi H."/>
            <person name="Azer M."/>
            <person name="Bachantsang P."/>
            <person name="Barry A."/>
            <person name="Bayul T."/>
            <person name="Berlin A."/>
            <person name="Bessette D."/>
            <person name="Bloom T."/>
            <person name="Bloom T."/>
            <person name="Boguslavskiy L."/>
            <person name="Bonnet C."/>
            <person name="Boukhgalter B."/>
            <person name="Bourzgui I."/>
            <person name="Brown A."/>
            <person name="Cahill P."/>
            <person name="Channer S."/>
            <person name="Cheshatsang Y."/>
            <person name="Chuda L."/>
            <person name="Citroen M."/>
            <person name="Collymore A."/>
            <person name="Cooke P."/>
            <person name="Costello M."/>
            <person name="D'Aco K."/>
            <person name="Daza R."/>
            <person name="De Haan G."/>
            <person name="DeGray S."/>
            <person name="DeMaso C."/>
            <person name="Dhargay N."/>
            <person name="Dooley K."/>
            <person name="Dooley E."/>
            <person name="Doricent M."/>
            <person name="Dorje P."/>
            <person name="Dorjee K."/>
            <person name="Dupes A."/>
            <person name="Elong R."/>
            <person name="Falk J."/>
            <person name="Farina A."/>
            <person name="Faro S."/>
            <person name="Ferguson D."/>
            <person name="Fisher S."/>
            <person name="Foley C.D."/>
            <person name="Franke A."/>
            <person name="Friedrich D."/>
            <person name="Gadbois L."/>
            <person name="Gearin G."/>
            <person name="Gearin C.R."/>
            <person name="Giannoukos G."/>
            <person name="Goode T."/>
            <person name="Graham J."/>
            <person name="Grandbois E."/>
            <person name="Grewal S."/>
            <person name="Gyaltsen K."/>
            <person name="Hafez N."/>
            <person name="Hagos B."/>
            <person name="Hall J."/>
            <person name="Henson C."/>
            <person name="Hollinger A."/>
            <person name="Honan T."/>
            <person name="Huard M.D."/>
            <person name="Hughes L."/>
            <person name="Hurhula B."/>
            <person name="Husby M.E."/>
            <person name="Kamat A."/>
            <person name="Kanga B."/>
            <person name="Kashin S."/>
            <person name="Khazanovich D."/>
            <person name="Kisner P."/>
            <person name="Lance K."/>
            <person name="Lara M."/>
            <person name="Lee W."/>
            <person name="Lennon N."/>
            <person name="Letendre F."/>
            <person name="LeVine R."/>
            <person name="Lipovsky A."/>
            <person name="Liu X."/>
            <person name="Liu J."/>
            <person name="Liu S."/>
            <person name="Lokyitsang T."/>
            <person name="Lokyitsang Y."/>
            <person name="Lubonja R."/>
            <person name="Lui A."/>
            <person name="MacDonald P."/>
            <person name="Magnisalis V."/>
            <person name="Maru K."/>
            <person name="Matthews C."/>
            <person name="McCusker W."/>
            <person name="McDonough S."/>
            <person name="Mehta T."/>
            <person name="Meldrim J."/>
            <person name="Meneus L."/>
            <person name="Mihai O."/>
            <person name="Mihalev A."/>
            <person name="Mihova T."/>
            <person name="Mittelman R."/>
            <person name="Mlenga V."/>
            <person name="Montmayeur A."/>
            <person name="Mulrain L."/>
            <person name="Navidi A."/>
            <person name="Naylor J."/>
            <person name="Negash T."/>
            <person name="Nguyen T."/>
            <person name="Nguyen N."/>
            <person name="Nicol R."/>
            <person name="Norbu C."/>
            <person name="Norbu N."/>
            <person name="Novod N."/>
            <person name="O'Neill B."/>
            <person name="Osman S."/>
            <person name="Markiewicz E."/>
            <person name="Oyono O.L."/>
            <person name="Patti C."/>
            <person name="Phunkhang P."/>
            <person name="Pierre F."/>
            <person name="Priest M."/>
            <person name="Raghuraman S."/>
            <person name="Rege F."/>
            <person name="Reyes R."/>
            <person name="Rise C."/>
            <person name="Rogov P."/>
            <person name="Ross K."/>
            <person name="Ryan E."/>
            <person name="Settipalli S."/>
            <person name="Shea T."/>
            <person name="Sherpa N."/>
            <person name="Shi L."/>
            <person name="Shih D."/>
            <person name="Sparrow T."/>
            <person name="Spaulding J."/>
            <person name="Stalker J."/>
            <person name="Stange-Thomann N."/>
            <person name="Stavropoulos S."/>
            <person name="Stone C."/>
            <person name="Strader C."/>
            <person name="Tesfaye S."/>
            <person name="Thomson T."/>
            <person name="Thoulutsang Y."/>
            <person name="Thoulutsang D."/>
            <person name="Topham K."/>
            <person name="Topping I."/>
            <person name="Tsamla T."/>
            <person name="Vassiliev H."/>
            <person name="Vo A."/>
            <person name="Wangchuk T."/>
            <person name="Wangdi T."/>
            <person name="Weiand M."/>
            <person name="Wilkinson J."/>
            <person name="Wilson A."/>
            <person name="Yadav S."/>
            <person name="Young G."/>
            <person name="Yu Q."/>
            <person name="Zembek L."/>
            <person name="Zhong D."/>
            <person name="Zimmer A."/>
            <person name="Zwirko Z."/>
            <person name="Jaffe D.B."/>
            <person name="Alvarez P."/>
            <person name="Brockman W."/>
            <person name="Butler J."/>
            <person name="Chin C."/>
            <person name="Gnerre S."/>
            <person name="MacCallum I."/>
            <person name="Graves J.A."/>
            <person name="Ponting C.P."/>
            <person name="Breen M."/>
            <person name="Samollow P.B."/>
            <person name="Lander E.S."/>
            <person name="Lindblad-Toh K."/>
        </authorList>
    </citation>
    <scope>NUCLEOTIDE SEQUENCE [LARGE SCALE GENOMIC DNA]</scope>
</reference>
<dbReference type="HOGENOM" id="CLU_090683_3_1_1"/>
<gene>
    <name evidence="13" type="primary">PLA2G10</name>
</gene>
<dbReference type="FunCoup" id="F7A6K0">
    <property type="interactions" value="40"/>
</dbReference>
<feature type="active site" evidence="7">
    <location>
        <position position="70"/>
    </location>
</feature>
<comment type="catalytic activity">
    <reaction evidence="6">
        <text>1-hexadecanoyl-2-(9Z,12Z-octadecadienoyl)-sn-glycero-3-phosphoethanolamine + H2O = 1-hexadecanoyl-sn-glycero-3-phosphoethanolamine + (9Z,12Z)-octadecadienoate + H(+)</text>
        <dbReference type="Rhea" id="RHEA:40815"/>
        <dbReference type="ChEBI" id="CHEBI:15377"/>
        <dbReference type="ChEBI" id="CHEBI:15378"/>
        <dbReference type="ChEBI" id="CHEBI:30245"/>
        <dbReference type="ChEBI" id="CHEBI:73004"/>
        <dbReference type="ChEBI" id="CHEBI:73008"/>
    </reaction>
    <physiologicalReaction direction="left-to-right" evidence="6">
        <dbReference type="Rhea" id="RHEA:40816"/>
    </physiologicalReaction>
</comment>
<keyword evidence="11" id="KW-0443">Lipid metabolism</keyword>
<feature type="disulfide bond" evidence="9">
    <location>
        <begin position="100"/>
        <end position="112"/>
    </location>
</feature>
<evidence type="ECO:0000313" key="14">
    <source>
        <dbReference type="Proteomes" id="UP000002280"/>
    </source>
</evidence>
<feature type="binding site" evidence="8">
    <location>
        <position position="71"/>
    </location>
    <ligand>
        <name>Ca(2+)</name>
        <dbReference type="ChEBI" id="CHEBI:29108"/>
    </ligand>
</feature>
<feature type="binding site" evidence="8">
    <location>
        <position position="52"/>
    </location>
    <ligand>
        <name>Ca(2+)</name>
        <dbReference type="ChEBI" id="CHEBI:29108"/>
    </ligand>
</feature>
<keyword evidence="11" id="KW-0732">Signal</keyword>
<accession>F7A6K0</accession>
<dbReference type="GeneTree" id="ENSGT00940000157803"/>
<evidence type="ECO:0000256" key="1">
    <source>
        <dbReference type="ARBA" id="ARBA00004613"/>
    </source>
</evidence>
<dbReference type="GO" id="GO:0005509">
    <property type="term" value="F:calcium ion binding"/>
    <property type="evidence" value="ECO:0000318"/>
    <property type="project" value="GO_Central"/>
</dbReference>
<evidence type="ECO:0000256" key="4">
    <source>
        <dbReference type="ARBA" id="ARBA00023157"/>
    </source>
</evidence>
<dbReference type="CDD" id="cd00125">
    <property type="entry name" value="PLA2c"/>
    <property type="match status" value="1"/>
</dbReference>
<dbReference type="GO" id="GO:0016042">
    <property type="term" value="P:lipid catabolic process"/>
    <property type="evidence" value="ECO:0007669"/>
    <property type="project" value="InterPro"/>
</dbReference>
<dbReference type="GO" id="GO:0005576">
    <property type="term" value="C:extracellular region"/>
    <property type="evidence" value="ECO:0007669"/>
    <property type="project" value="UniProtKB-SubCell"/>
</dbReference>
<keyword evidence="14" id="KW-1185">Reference proteome</keyword>
<dbReference type="InterPro" id="IPR033113">
    <property type="entry name" value="PLA2_histidine"/>
</dbReference>
<dbReference type="GO" id="GO:0005543">
    <property type="term" value="F:phospholipid binding"/>
    <property type="evidence" value="ECO:0000318"/>
    <property type="project" value="GO_Central"/>
</dbReference>
<dbReference type="PROSITE" id="PS00119">
    <property type="entry name" value="PA2_ASP"/>
    <property type="match status" value="1"/>
</dbReference>
<dbReference type="Gene3D" id="1.20.90.10">
    <property type="entry name" value="Phospholipase A2 domain"/>
    <property type="match status" value="1"/>
</dbReference>
<dbReference type="OrthoDB" id="10069378at2759"/>
<feature type="disulfide bond" evidence="9">
    <location>
        <begin position="51"/>
        <end position="67"/>
    </location>
</feature>
<dbReference type="GeneID" id="100024666"/>
<dbReference type="InterPro" id="IPR033112">
    <property type="entry name" value="PLA2_Asp_AS"/>
</dbReference>
<dbReference type="InterPro" id="IPR016090">
    <property type="entry name" value="PLA2-like_dom"/>
</dbReference>
<feature type="disulfide bond" evidence="9">
    <location>
        <begin position="72"/>
        <end position="146"/>
    </location>
</feature>
<reference evidence="13" key="2">
    <citation type="submission" date="2025-08" db="UniProtKB">
        <authorList>
            <consortium name="Ensembl"/>
        </authorList>
    </citation>
    <scope>IDENTIFICATION</scope>
</reference>
<evidence type="ECO:0000256" key="11">
    <source>
        <dbReference type="RuleBase" id="RU361236"/>
    </source>
</evidence>
<dbReference type="Ensembl" id="ENSMODT00000006222.3">
    <property type="protein sequence ID" value="ENSMODP00000006093.3"/>
    <property type="gene ID" value="ENSMODG00000004949.3"/>
</dbReference>
<dbReference type="OMA" id="YPRFLCE"/>
<comment type="catalytic activity">
    <reaction evidence="5">
        <text>1-hexadecanoyl-2-(9Z-octadecenoyl)-sn-glycero-3-phosphocholine + H2O = 1-hexadecanoyl-sn-glycero-3-phosphocholine + (9Z)-octadecenoate + H(+)</text>
        <dbReference type="Rhea" id="RHEA:38779"/>
        <dbReference type="ChEBI" id="CHEBI:15377"/>
        <dbReference type="ChEBI" id="CHEBI:15378"/>
        <dbReference type="ChEBI" id="CHEBI:30823"/>
        <dbReference type="ChEBI" id="CHEBI:72998"/>
        <dbReference type="ChEBI" id="CHEBI:73001"/>
    </reaction>
    <physiologicalReaction direction="left-to-right" evidence="5">
        <dbReference type="Rhea" id="RHEA:38780"/>
    </physiologicalReaction>
</comment>
<sequence length="147" mass="15946">MESVRLLLLLLFTTVSGKSHVHRRGLTELATTITCATKSSALVYLKYGCYCGLGGSGQPQDQVDWCCQKHDCCYKAASDAGCIPKLQTYSWNCVNNTVECASSQSKCAAIACKCDQELSHCLASAKYNKKHFLSLASDCGDQSPKCE</sequence>
<dbReference type="STRING" id="13616.ENSMODP00000006093"/>
<dbReference type="InterPro" id="IPR001211">
    <property type="entry name" value="PLA2"/>
</dbReference>
<dbReference type="PANTHER" id="PTHR11716:SF4">
    <property type="entry name" value="GROUP 10 SECRETORY PHOSPHOLIPASE A2"/>
    <property type="match status" value="1"/>
</dbReference>
<evidence type="ECO:0000256" key="8">
    <source>
        <dbReference type="PIRSR" id="PIRSR601211-2"/>
    </source>
</evidence>
<dbReference type="PANTHER" id="PTHR11716">
    <property type="entry name" value="PHOSPHOLIPASE A2 FAMILY MEMBER"/>
    <property type="match status" value="1"/>
</dbReference>
<feature type="chain" id="PRO_5023972037" description="Phospholipase A2" evidence="11">
    <location>
        <begin position="18"/>
        <end position="147"/>
    </location>
</feature>
<name>F7A6K0_MONDO</name>
<evidence type="ECO:0000256" key="5">
    <source>
        <dbReference type="ARBA" id="ARBA00048699"/>
    </source>
</evidence>
<dbReference type="EC" id="3.1.1.4" evidence="11"/>
<feature type="binding site" evidence="8">
    <location>
        <position position="50"/>
    </location>
    <ligand>
        <name>Ca(2+)</name>
        <dbReference type="ChEBI" id="CHEBI:29108"/>
    </ligand>
</feature>
<dbReference type="CTD" id="8399"/>
<dbReference type="Pfam" id="PF00068">
    <property type="entry name" value="Phospholip_A2_1"/>
    <property type="match status" value="1"/>
</dbReference>
<dbReference type="Proteomes" id="UP000002280">
    <property type="component" value="Chromosome 6"/>
</dbReference>
<proteinExistence type="inferred from homology"/>
<evidence type="ECO:0000256" key="7">
    <source>
        <dbReference type="PIRSR" id="PIRSR601211-1"/>
    </source>
</evidence>
<reference evidence="13" key="3">
    <citation type="submission" date="2025-09" db="UniProtKB">
        <authorList>
            <consortium name="Ensembl"/>
        </authorList>
    </citation>
    <scope>IDENTIFICATION</scope>
</reference>
<evidence type="ECO:0000256" key="9">
    <source>
        <dbReference type="PIRSR" id="PIRSR601211-3"/>
    </source>
</evidence>
<evidence type="ECO:0000256" key="3">
    <source>
        <dbReference type="ARBA" id="ARBA00022525"/>
    </source>
</evidence>
<dbReference type="RefSeq" id="XP_056662135.1">
    <property type="nucleotide sequence ID" value="XM_056806157.1"/>
</dbReference>
<dbReference type="GO" id="GO:0050482">
    <property type="term" value="P:arachidonate secretion"/>
    <property type="evidence" value="ECO:0007669"/>
    <property type="project" value="InterPro"/>
</dbReference>
<comment type="similarity">
    <text evidence="2 10">Belongs to the phospholipase A2 family.</text>
</comment>
<keyword evidence="11" id="KW-0378">Hydrolase</keyword>
<dbReference type="InterPro" id="IPR036444">
    <property type="entry name" value="PLipase_A2_dom_sf"/>
</dbReference>
<comment type="subcellular location">
    <subcellularLocation>
        <location evidence="1 11">Secreted</location>
    </subcellularLocation>
</comment>
<feature type="disulfide bond" evidence="9">
    <location>
        <begin position="73"/>
        <end position="114"/>
    </location>
</feature>
<feature type="domain" description="Phospholipase A2-like central" evidence="12">
    <location>
        <begin position="25"/>
        <end position="140"/>
    </location>
</feature>
<dbReference type="GO" id="GO:0046471">
    <property type="term" value="P:phosphatidylglycerol metabolic process"/>
    <property type="evidence" value="ECO:0000318"/>
    <property type="project" value="GO_Central"/>
</dbReference>
<keyword evidence="8" id="KW-0479">Metal-binding</keyword>